<dbReference type="Proteomes" id="UP000051952">
    <property type="component" value="Unassembled WGS sequence"/>
</dbReference>
<keyword evidence="2" id="KW-0732">Signal</keyword>
<name>A0A0S4JF50_BODSA</name>
<gene>
    <name evidence="3" type="ORF">BSAL_25580</name>
</gene>
<feature type="signal peptide" evidence="2">
    <location>
        <begin position="1"/>
        <end position="22"/>
    </location>
</feature>
<keyword evidence="4" id="KW-1185">Reference proteome</keyword>
<accession>A0A0S4JF50</accession>
<feature type="chain" id="PRO_5006622269" evidence="2">
    <location>
        <begin position="23"/>
        <end position="195"/>
    </location>
</feature>
<protein>
    <submittedName>
        <fullName evidence="3">Membrane-associated protein, putative</fullName>
    </submittedName>
</protein>
<dbReference type="VEuPathDB" id="TriTrypDB:BSAL_25580"/>
<feature type="compositionally biased region" description="Low complexity" evidence="1">
    <location>
        <begin position="28"/>
        <end position="39"/>
    </location>
</feature>
<evidence type="ECO:0000256" key="1">
    <source>
        <dbReference type="SAM" id="MobiDB-lite"/>
    </source>
</evidence>
<feature type="compositionally biased region" description="Basic and acidic residues" evidence="1">
    <location>
        <begin position="45"/>
        <end position="61"/>
    </location>
</feature>
<proteinExistence type="predicted"/>
<sequence>MRSTSLGVAVLTLCTAVSMVLWLGANDSGSGRSSITTTSAAPVAEEQRFDADEVSRSDQHHWQWTGGGVRGLSEGDENIALDNVSATLRAAVIDLFNVPMFHFDLRHVSRTAPHIITRFRRLFMSFAVNSNDDCLIRMDPRIPVSTKTLRNFVTLLLLFFFRFSDWKRSSWSCRSSSVAQLSWPFSSAVTLQTSL</sequence>
<reference evidence="4" key="1">
    <citation type="submission" date="2015-09" db="EMBL/GenBank/DDBJ databases">
        <authorList>
            <consortium name="Pathogen Informatics"/>
        </authorList>
    </citation>
    <scope>NUCLEOTIDE SEQUENCE [LARGE SCALE GENOMIC DNA]</scope>
    <source>
        <strain evidence="4">Lake Konstanz</strain>
    </source>
</reference>
<dbReference type="EMBL" id="CYKH01001804">
    <property type="protein sequence ID" value="CUG90217.1"/>
    <property type="molecule type" value="Genomic_DNA"/>
</dbReference>
<dbReference type="AlphaFoldDB" id="A0A0S4JF50"/>
<organism evidence="3 4">
    <name type="scientific">Bodo saltans</name>
    <name type="common">Flagellated protozoan</name>
    <dbReference type="NCBI Taxonomy" id="75058"/>
    <lineage>
        <taxon>Eukaryota</taxon>
        <taxon>Discoba</taxon>
        <taxon>Euglenozoa</taxon>
        <taxon>Kinetoplastea</taxon>
        <taxon>Metakinetoplastina</taxon>
        <taxon>Eubodonida</taxon>
        <taxon>Bodonidae</taxon>
        <taxon>Bodo</taxon>
    </lineage>
</organism>
<evidence type="ECO:0000313" key="3">
    <source>
        <dbReference type="EMBL" id="CUG90217.1"/>
    </source>
</evidence>
<evidence type="ECO:0000256" key="2">
    <source>
        <dbReference type="SAM" id="SignalP"/>
    </source>
</evidence>
<feature type="region of interest" description="Disordered" evidence="1">
    <location>
        <begin position="28"/>
        <end position="62"/>
    </location>
</feature>
<evidence type="ECO:0000313" key="4">
    <source>
        <dbReference type="Proteomes" id="UP000051952"/>
    </source>
</evidence>